<gene>
    <name evidence="1" type="ORF">C1SCF055_LOCUS32780</name>
</gene>
<keyword evidence="3" id="KW-1185">Reference proteome</keyword>
<name>A0A9P1GBV2_9DINO</name>
<reference evidence="2" key="2">
    <citation type="submission" date="2024-04" db="EMBL/GenBank/DDBJ databases">
        <authorList>
            <person name="Chen Y."/>
            <person name="Shah S."/>
            <person name="Dougan E. K."/>
            <person name="Thang M."/>
            <person name="Chan C."/>
        </authorList>
    </citation>
    <scope>NUCLEOTIDE SEQUENCE [LARGE SCALE GENOMIC DNA]</scope>
</reference>
<sequence>SDADCAAPPIKLGCGSWAAAYRRAPPDRQAALHYLFKHQIVTKKEVEGERRVGEGHIEECIKIALLMLREEPADPQDFFQQELFNLWSQKAALQEVLEERLAASLRA</sequence>
<organism evidence="1">
    <name type="scientific">Cladocopium goreaui</name>
    <dbReference type="NCBI Taxonomy" id="2562237"/>
    <lineage>
        <taxon>Eukaryota</taxon>
        <taxon>Sar</taxon>
        <taxon>Alveolata</taxon>
        <taxon>Dinophyceae</taxon>
        <taxon>Suessiales</taxon>
        <taxon>Symbiodiniaceae</taxon>
        <taxon>Cladocopium</taxon>
    </lineage>
</organism>
<proteinExistence type="predicted"/>
<dbReference type="EMBL" id="CAMXCT010004000">
    <property type="protein sequence ID" value="CAI4007213.1"/>
    <property type="molecule type" value="Genomic_DNA"/>
</dbReference>
<dbReference type="EMBL" id="CAMXCT020004000">
    <property type="protein sequence ID" value="CAL1160588.1"/>
    <property type="molecule type" value="Genomic_DNA"/>
</dbReference>
<evidence type="ECO:0000313" key="2">
    <source>
        <dbReference type="EMBL" id="CAL1160588.1"/>
    </source>
</evidence>
<accession>A0A9P1GBV2</accession>
<dbReference type="Proteomes" id="UP001152797">
    <property type="component" value="Unassembled WGS sequence"/>
</dbReference>
<reference evidence="1" key="1">
    <citation type="submission" date="2022-10" db="EMBL/GenBank/DDBJ databases">
        <authorList>
            <person name="Chen Y."/>
            <person name="Dougan E. K."/>
            <person name="Chan C."/>
            <person name="Rhodes N."/>
            <person name="Thang M."/>
        </authorList>
    </citation>
    <scope>NUCLEOTIDE SEQUENCE</scope>
</reference>
<feature type="non-terminal residue" evidence="1">
    <location>
        <position position="107"/>
    </location>
</feature>
<dbReference type="EMBL" id="CAMXCT030004000">
    <property type="protein sequence ID" value="CAL4794525.1"/>
    <property type="molecule type" value="Genomic_DNA"/>
</dbReference>
<dbReference type="AlphaFoldDB" id="A0A9P1GBV2"/>
<feature type="non-terminal residue" evidence="1">
    <location>
        <position position="1"/>
    </location>
</feature>
<evidence type="ECO:0000313" key="1">
    <source>
        <dbReference type="EMBL" id="CAI4007213.1"/>
    </source>
</evidence>
<protein>
    <submittedName>
        <fullName evidence="1">Uncharacterized protein</fullName>
    </submittedName>
</protein>
<evidence type="ECO:0000313" key="3">
    <source>
        <dbReference type="Proteomes" id="UP001152797"/>
    </source>
</evidence>
<comment type="caution">
    <text evidence="1">The sequence shown here is derived from an EMBL/GenBank/DDBJ whole genome shotgun (WGS) entry which is preliminary data.</text>
</comment>